<evidence type="ECO:0000256" key="6">
    <source>
        <dbReference type="SAM" id="Phobius"/>
    </source>
</evidence>
<dbReference type="PANTHER" id="PTHR33406:SF10">
    <property type="entry name" value="SSD DOMAIN-CONTAINING PROTEIN"/>
    <property type="match status" value="1"/>
</dbReference>
<comment type="subcellular location">
    <subcellularLocation>
        <location evidence="1">Cell membrane</location>
        <topology evidence="1">Multi-pass membrane protein</topology>
    </subcellularLocation>
</comment>
<feature type="transmembrane region" description="Helical" evidence="6">
    <location>
        <begin position="309"/>
        <end position="338"/>
    </location>
</feature>
<evidence type="ECO:0000256" key="4">
    <source>
        <dbReference type="ARBA" id="ARBA00022989"/>
    </source>
</evidence>
<keyword evidence="3 6" id="KW-0812">Transmembrane</keyword>
<feature type="transmembrane region" description="Helical" evidence="6">
    <location>
        <begin position="12"/>
        <end position="30"/>
    </location>
</feature>
<name>A0A445MSQ1_9BACT</name>
<dbReference type="PANTHER" id="PTHR33406">
    <property type="entry name" value="MEMBRANE PROTEIN MJ1562-RELATED"/>
    <property type="match status" value="1"/>
</dbReference>
<dbReference type="AlphaFoldDB" id="A0A445MSQ1"/>
<feature type="transmembrane region" description="Helical" evidence="6">
    <location>
        <begin position="716"/>
        <end position="733"/>
    </location>
</feature>
<feature type="domain" description="Membrane transport protein MMPL" evidence="7">
    <location>
        <begin position="54"/>
        <end position="368"/>
    </location>
</feature>
<feature type="transmembrane region" description="Helical" evidence="6">
    <location>
        <begin position="406"/>
        <end position="425"/>
    </location>
</feature>
<feature type="transmembrane region" description="Helical" evidence="6">
    <location>
        <begin position="642"/>
        <end position="661"/>
    </location>
</feature>
<dbReference type="GO" id="GO:0005886">
    <property type="term" value="C:plasma membrane"/>
    <property type="evidence" value="ECO:0007669"/>
    <property type="project" value="UniProtKB-SubCell"/>
</dbReference>
<feature type="transmembrane region" description="Helical" evidence="6">
    <location>
        <begin position="745"/>
        <end position="769"/>
    </location>
</feature>
<evidence type="ECO:0000259" key="7">
    <source>
        <dbReference type="Pfam" id="PF03176"/>
    </source>
</evidence>
<reference evidence="8" key="1">
    <citation type="submission" date="2018-01" db="EMBL/GenBank/DDBJ databases">
        <authorList>
            <person name="Regsiter A."/>
            <person name="William W."/>
        </authorList>
    </citation>
    <scope>NUCLEOTIDE SEQUENCE</scope>
    <source>
        <strain evidence="8">TRIP AH-1</strain>
    </source>
</reference>
<proteinExistence type="predicted"/>
<keyword evidence="2" id="KW-1003">Cell membrane</keyword>
<feature type="transmembrane region" description="Helical" evidence="6">
    <location>
        <begin position="214"/>
        <end position="234"/>
    </location>
</feature>
<feature type="transmembrane region" description="Helical" evidence="6">
    <location>
        <begin position="667"/>
        <end position="687"/>
    </location>
</feature>
<evidence type="ECO:0000256" key="5">
    <source>
        <dbReference type="ARBA" id="ARBA00023136"/>
    </source>
</evidence>
<dbReference type="Pfam" id="PF03176">
    <property type="entry name" value="MMPL"/>
    <property type="match status" value="2"/>
</dbReference>
<feature type="transmembrane region" description="Helical" evidence="6">
    <location>
        <begin position="344"/>
        <end position="370"/>
    </location>
</feature>
<accession>A0A445MSQ1</accession>
<protein>
    <recommendedName>
        <fullName evidence="7">Membrane transport protein MMPL domain-containing protein</fullName>
    </recommendedName>
</protein>
<dbReference type="InterPro" id="IPR004869">
    <property type="entry name" value="MMPL_dom"/>
</dbReference>
<sequence length="781" mass="87579">MERFAQFVIRHRLVILIITLLLTGFLIYGIKGMGFTTVLETTLPSKHPYVEVHKQFQKMFGGANTMMIVMESEKGDIFYKNFLEKLKLMTDEIKFHPDAITSQVISIAREKLKNIRGIEGGVDIRPFFEKGVPDTDEEINALRENVFSNESVRGTMVSNTSNAAMIIANFKDNINYQKLFDFFNKLKTKVEDEDIRVYISGRPSLLGWIYHNNFRAIVILVVSLLTEMVLLIIFLKHFHPLFIPIPLVLSILNLSWGFGVMGFAQFNLDPLGIVIPFVIAARVISHSIQVTERYGEHYRELGDKEKASVAVIQSMFIPSAASIITDAVGLFVLCIAPIPLLKSMGWICGLWLFSAILGVSILNPILFSYFPPPFKGEIKKDLLEKALESTGTWLTKGRKFGVVNRSFVMVLVIWIVVLLGSLLLASRLQVGDSHPGSPLLWPDSIYNQDDAKINSSFPGTNPLLVIMEGKEKDALKDPDVLRTVEAFQRDIGGCKGLGSSESLVGIVKKLNREFHEGDPKWSVIPHSKGEISFYLWMFESKSDPGDLDRWTDLFYQYGNIICYFKDHKGDTIHEALNQAKQFLSTYPIPADKVNFRLAGGIMGLTAATNEVVEKYADPMLWIALGVIFYFCVVPYRSFWRGVILIASLITANYVAMAYMALSKLGMTINALPVVSIGAGLGVDYGIYMLSRFNDELKEGKTLEEAIQNAFPTTGRAVIATGLTVIFGIIFWYFSALRFQAEMGFFLAFLLAINVLGALFLVPTLTYVVYRIKPAAILKNVR</sequence>
<keyword evidence="5 6" id="KW-0472">Membrane</keyword>
<feature type="transmembrane region" description="Helical" evidence="6">
    <location>
        <begin position="241"/>
        <end position="264"/>
    </location>
</feature>
<dbReference type="SUPFAM" id="SSF82866">
    <property type="entry name" value="Multidrug efflux transporter AcrB transmembrane domain"/>
    <property type="match status" value="2"/>
</dbReference>
<evidence type="ECO:0000313" key="8">
    <source>
        <dbReference type="EMBL" id="SPD72411.1"/>
    </source>
</evidence>
<dbReference type="InterPro" id="IPR050545">
    <property type="entry name" value="Mycobact_MmpL"/>
</dbReference>
<dbReference type="EMBL" id="OJIN01000039">
    <property type="protein sequence ID" value="SPD72411.1"/>
    <property type="molecule type" value="Genomic_DNA"/>
</dbReference>
<keyword evidence="4 6" id="KW-1133">Transmembrane helix</keyword>
<evidence type="ECO:0000256" key="3">
    <source>
        <dbReference type="ARBA" id="ARBA00022692"/>
    </source>
</evidence>
<evidence type="ECO:0000256" key="2">
    <source>
        <dbReference type="ARBA" id="ARBA00022475"/>
    </source>
</evidence>
<evidence type="ECO:0000256" key="1">
    <source>
        <dbReference type="ARBA" id="ARBA00004651"/>
    </source>
</evidence>
<organism evidence="8">
    <name type="scientific">uncultured Desulfobacterium sp</name>
    <dbReference type="NCBI Taxonomy" id="201089"/>
    <lineage>
        <taxon>Bacteria</taxon>
        <taxon>Pseudomonadati</taxon>
        <taxon>Thermodesulfobacteriota</taxon>
        <taxon>Desulfobacteria</taxon>
        <taxon>Desulfobacterales</taxon>
        <taxon>Desulfobacteriaceae</taxon>
        <taxon>Desulfobacterium</taxon>
        <taxon>environmental samples</taxon>
    </lineage>
</organism>
<gene>
    <name evidence="8" type="ORF">PITCH_A1330024</name>
</gene>
<dbReference type="Gene3D" id="1.20.1640.10">
    <property type="entry name" value="Multidrug efflux transporter AcrB transmembrane domain"/>
    <property type="match status" value="2"/>
</dbReference>
<feature type="domain" description="Membrane transport protein MMPL" evidence="7">
    <location>
        <begin position="575"/>
        <end position="770"/>
    </location>
</feature>